<protein>
    <submittedName>
        <fullName evidence="1">Uncharacterized protein</fullName>
    </submittedName>
</protein>
<name>A0ABQ3UXA0_9CHLR</name>
<dbReference type="Proteomes" id="UP000654345">
    <property type="component" value="Unassembled WGS sequence"/>
</dbReference>
<dbReference type="RefSeq" id="WP_201373711.1">
    <property type="nucleotide sequence ID" value="NZ_BNJG01000002.1"/>
</dbReference>
<evidence type="ECO:0000313" key="1">
    <source>
        <dbReference type="EMBL" id="GHO57294.1"/>
    </source>
</evidence>
<dbReference type="EMBL" id="BNJG01000002">
    <property type="protein sequence ID" value="GHO57294.1"/>
    <property type="molecule type" value="Genomic_DNA"/>
</dbReference>
<accession>A0ABQ3UXA0</accession>
<proteinExistence type="predicted"/>
<gene>
    <name evidence="1" type="ORF">KSB_57690</name>
</gene>
<comment type="caution">
    <text evidence="1">The sequence shown here is derived from an EMBL/GenBank/DDBJ whole genome shotgun (WGS) entry which is preliminary data.</text>
</comment>
<sequence>MGTYISMYVEQRIGNEWYYVGQMLENEMHKYDSDDPLEYRPESIYDRQHYYLFAVLAGVRNDQEEPFEPIAPLRGLPDDLSAELQVWYHYVLFDEETGKFNTDGLETSWLTLEELACFDWHGKRKKFYARVDERVKHIFHPDSSPAWNDWPEDIPISYHHTGKGSPYCNAIWTSTYAEAVEPFLTEILNGLLEVYGSTSDVRLVFDFAS</sequence>
<keyword evidence="2" id="KW-1185">Reference proteome</keyword>
<organism evidence="1 2">
    <name type="scientific">Ktedonobacter robiniae</name>
    <dbReference type="NCBI Taxonomy" id="2778365"/>
    <lineage>
        <taxon>Bacteria</taxon>
        <taxon>Bacillati</taxon>
        <taxon>Chloroflexota</taxon>
        <taxon>Ktedonobacteria</taxon>
        <taxon>Ktedonobacterales</taxon>
        <taxon>Ktedonobacteraceae</taxon>
        <taxon>Ktedonobacter</taxon>
    </lineage>
</organism>
<evidence type="ECO:0000313" key="2">
    <source>
        <dbReference type="Proteomes" id="UP000654345"/>
    </source>
</evidence>
<reference evidence="1 2" key="1">
    <citation type="journal article" date="2021" name="Int. J. Syst. Evol. Microbiol.">
        <title>Reticulibacter mediterranei gen. nov., sp. nov., within the new family Reticulibacteraceae fam. nov., and Ktedonospora formicarum gen. nov., sp. nov., Ktedonobacter robiniae sp. nov., Dictyobacter formicarum sp. nov. and Dictyobacter arantiisoli sp. nov., belonging to the class Ktedonobacteria.</title>
        <authorList>
            <person name="Yabe S."/>
            <person name="Zheng Y."/>
            <person name="Wang C.M."/>
            <person name="Sakai Y."/>
            <person name="Abe K."/>
            <person name="Yokota A."/>
            <person name="Donadio S."/>
            <person name="Cavaletti L."/>
            <person name="Monciardini P."/>
        </authorList>
    </citation>
    <scope>NUCLEOTIDE SEQUENCE [LARGE SCALE GENOMIC DNA]</scope>
    <source>
        <strain evidence="1 2">SOSP1-30</strain>
    </source>
</reference>